<evidence type="ECO:0000259" key="3">
    <source>
        <dbReference type="PROSITE" id="PS51832"/>
    </source>
</evidence>
<proteinExistence type="predicted"/>
<dbReference type="PANTHER" id="PTHR45228:SF1">
    <property type="entry name" value="CYCLIC DI-GMP PHOSPHODIESTERASE TM_0186"/>
    <property type="match status" value="1"/>
</dbReference>
<dbReference type="OrthoDB" id="5162at2"/>
<gene>
    <name evidence="4" type="ordered locus">Taci_1598</name>
</gene>
<reference evidence="4 5" key="1">
    <citation type="journal article" date="2009" name="Stand. Genomic Sci.">
        <title>Complete genome sequence of Thermanaerovibrio acidaminovorans type strain (Su883).</title>
        <authorList>
            <person name="Chovatia M."/>
            <person name="Sikorski J."/>
            <person name="Schroder M."/>
            <person name="Lapidus A."/>
            <person name="Nolan M."/>
            <person name="Tice H."/>
            <person name="Glavina Del Rio T."/>
            <person name="Copeland A."/>
            <person name="Cheng J.F."/>
            <person name="Lucas S."/>
            <person name="Chen F."/>
            <person name="Bruce D."/>
            <person name="Goodwin L."/>
            <person name="Pitluck S."/>
            <person name="Ivanova N."/>
            <person name="Mavromatis K."/>
            <person name="Ovchinnikova G."/>
            <person name="Pati A."/>
            <person name="Chen A."/>
            <person name="Palaniappan K."/>
            <person name="Land M."/>
            <person name="Hauser L."/>
            <person name="Chang Y.J."/>
            <person name="Jeffries C.D."/>
            <person name="Chain P."/>
            <person name="Saunders E."/>
            <person name="Detter J.C."/>
            <person name="Brettin T."/>
            <person name="Rohde M."/>
            <person name="Goker M."/>
            <person name="Spring S."/>
            <person name="Bristow J."/>
            <person name="Markowitz V."/>
            <person name="Hugenholtz P."/>
            <person name="Kyrpides N.C."/>
            <person name="Klenk H.P."/>
            <person name="Eisen J.A."/>
        </authorList>
    </citation>
    <scope>NUCLEOTIDE SEQUENCE [LARGE SCALE GENOMIC DNA]</scope>
    <source>
        <strain evidence="5">ATCC 49978 / DSM 6589 / Su883</strain>
    </source>
</reference>
<feature type="domain" description="HD-GYP" evidence="3">
    <location>
        <begin position="362"/>
        <end position="547"/>
    </location>
</feature>
<keyword evidence="1" id="KW-0472">Membrane</keyword>
<dbReference type="CDD" id="cd00077">
    <property type="entry name" value="HDc"/>
    <property type="match status" value="1"/>
</dbReference>
<dbReference type="STRING" id="525903.Taci_1598"/>
<dbReference type="Gene3D" id="1.10.3210.10">
    <property type="entry name" value="Hypothetical protein af1432"/>
    <property type="match status" value="1"/>
</dbReference>
<keyword evidence="1" id="KW-1133">Transmembrane helix</keyword>
<dbReference type="Gene3D" id="6.10.340.10">
    <property type="match status" value="1"/>
</dbReference>
<dbReference type="Proteomes" id="UP000002030">
    <property type="component" value="Chromosome"/>
</dbReference>
<evidence type="ECO:0000256" key="1">
    <source>
        <dbReference type="SAM" id="Phobius"/>
    </source>
</evidence>
<dbReference type="SUPFAM" id="SSF109604">
    <property type="entry name" value="HD-domain/PDEase-like"/>
    <property type="match status" value="1"/>
</dbReference>
<dbReference type="InterPro" id="IPR037522">
    <property type="entry name" value="HD_GYP_dom"/>
</dbReference>
<sequence length="547" mass="62203">MTVREKALGAIFAIWLLLSLAFGLSYHWAILREADQADREGLEKDLTRIRMTLDQELRELVRLARDWANWDATYDFASNGTVDFLDSSLTPNKMAHTIQVDHVAVVDQFGHVKAALSLMPGTARLIPSPEAIHRLFVPQGPLFPPNVPDGGRGVFMWLHGSPALAAACPVRDSKEVMPRTGLFFVARLLEGRRLEDLKKLTQLDIRILPPDGMPSHLRFDPDADHPTGRIILGRTAQEGYVMMRGINDQGTFWVAIRAPRVNYVRAMGNMMNTGALMFLMGTLVALVLTWLLDRLVLNRLERLHREIGNLRFYSEDRVSEDGHDDEITYLARSINQALAALRDNHLRREEAEMSARLAHVELLEAYERTIEGWSLAMDLRDKETEGHTRRVTDLTMALAERLEYKGGLIHLRRGALLHDIGKLGVPDAILLKPGPLTDEEWEIMRQHPIYAYNMLTPIQYLHPAIPIPYCHHERWDGTGYPQGLKGTQIPLSARIFAVVDIWDALTSDRPYRKAWDRRRTLDHIDSLRGTHLDPDVAKAFLEMMDKA</sequence>
<dbReference type="InterPro" id="IPR003660">
    <property type="entry name" value="HAMP_dom"/>
</dbReference>
<protein>
    <submittedName>
        <fullName evidence="4">Metal dependent phosphohydrolase</fullName>
    </submittedName>
</protein>
<feature type="transmembrane region" description="Helical" evidence="1">
    <location>
        <begin position="270"/>
        <end position="292"/>
    </location>
</feature>
<dbReference type="EnsemblBacteria" id="ACZ19819">
    <property type="protein sequence ID" value="ACZ19819"/>
    <property type="gene ID" value="Taci_1598"/>
</dbReference>
<dbReference type="PROSITE" id="PS51832">
    <property type="entry name" value="HD_GYP"/>
    <property type="match status" value="1"/>
</dbReference>
<dbReference type="HOGENOM" id="CLU_496882_0_0_0"/>
<evidence type="ECO:0000313" key="5">
    <source>
        <dbReference type="Proteomes" id="UP000002030"/>
    </source>
</evidence>
<dbReference type="PANTHER" id="PTHR45228">
    <property type="entry name" value="CYCLIC DI-GMP PHOSPHODIESTERASE TM_0186-RELATED"/>
    <property type="match status" value="1"/>
</dbReference>
<dbReference type="eggNOG" id="COG3437">
    <property type="taxonomic scope" value="Bacteria"/>
</dbReference>
<dbReference type="SMART" id="SM00471">
    <property type="entry name" value="HDc"/>
    <property type="match status" value="1"/>
</dbReference>
<keyword evidence="5" id="KW-1185">Reference proteome</keyword>
<name>D1B728_THEAS</name>
<dbReference type="AlphaFoldDB" id="D1B728"/>
<organism evidence="4 5">
    <name type="scientific">Thermanaerovibrio acidaminovorans (strain ATCC 49978 / DSM 6589 / Su883)</name>
    <name type="common">Selenomonas acidaminovorans</name>
    <dbReference type="NCBI Taxonomy" id="525903"/>
    <lineage>
        <taxon>Bacteria</taxon>
        <taxon>Thermotogati</taxon>
        <taxon>Synergistota</taxon>
        <taxon>Synergistia</taxon>
        <taxon>Synergistales</taxon>
        <taxon>Synergistaceae</taxon>
        <taxon>Thermanaerovibrio</taxon>
    </lineage>
</organism>
<dbReference type="InterPro" id="IPR007892">
    <property type="entry name" value="CHASE4"/>
</dbReference>
<dbReference type="Pfam" id="PF05228">
    <property type="entry name" value="CHASE4"/>
    <property type="match status" value="1"/>
</dbReference>
<dbReference type="eggNOG" id="COG3322">
    <property type="taxonomic scope" value="Bacteria"/>
</dbReference>
<evidence type="ECO:0000259" key="2">
    <source>
        <dbReference type="PROSITE" id="PS50885"/>
    </source>
</evidence>
<dbReference type="PATRIC" id="fig|525903.6.peg.1594"/>
<accession>D1B728</accession>
<feature type="domain" description="HAMP" evidence="2">
    <location>
        <begin position="294"/>
        <end position="346"/>
    </location>
</feature>
<dbReference type="Pfam" id="PF13487">
    <property type="entry name" value="HD_5"/>
    <property type="match status" value="1"/>
</dbReference>
<dbReference type="PROSITE" id="PS50885">
    <property type="entry name" value="HAMP"/>
    <property type="match status" value="1"/>
</dbReference>
<keyword evidence="1" id="KW-0812">Transmembrane</keyword>
<evidence type="ECO:0000313" key="4">
    <source>
        <dbReference type="EMBL" id="ACZ19819.1"/>
    </source>
</evidence>
<dbReference type="InterPro" id="IPR003607">
    <property type="entry name" value="HD/PDEase_dom"/>
</dbReference>
<dbReference type="GO" id="GO:0007165">
    <property type="term" value="P:signal transduction"/>
    <property type="evidence" value="ECO:0007669"/>
    <property type="project" value="InterPro"/>
</dbReference>
<dbReference type="KEGG" id="tai:Taci_1598"/>
<dbReference type="InterPro" id="IPR052020">
    <property type="entry name" value="Cyclic_di-GMP/3'3'-cGAMP_PDE"/>
</dbReference>
<dbReference type="RefSeq" id="WP_012870328.1">
    <property type="nucleotide sequence ID" value="NC_013522.1"/>
</dbReference>
<dbReference type="GO" id="GO:0016020">
    <property type="term" value="C:membrane"/>
    <property type="evidence" value="ECO:0007669"/>
    <property type="project" value="InterPro"/>
</dbReference>
<dbReference type="EMBL" id="CP001818">
    <property type="protein sequence ID" value="ACZ19819.1"/>
    <property type="molecule type" value="Genomic_DNA"/>
</dbReference>